<name>A0A8S1WJZ2_PAROT</name>
<protein>
    <submittedName>
        <fullName evidence="2">Uncharacterized protein</fullName>
    </submittedName>
</protein>
<reference evidence="2" key="1">
    <citation type="submission" date="2021-01" db="EMBL/GenBank/DDBJ databases">
        <authorList>
            <consortium name="Genoscope - CEA"/>
            <person name="William W."/>
        </authorList>
    </citation>
    <scope>NUCLEOTIDE SEQUENCE</scope>
</reference>
<keyword evidence="3" id="KW-1185">Reference proteome</keyword>
<comment type="caution">
    <text evidence="2">The sequence shown here is derived from an EMBL/GenBank/DDBJ whole genome shotgun (WGS) entry which is preliminary data.</text>
</comment>
<dbReference type="OMA" id="MNEYPQS"/>
<accession>A0A8S1WJZ2</accession>
<dbReference type="Proteomes" id="UP000683925">
    <property type="component" value="Unassembled WGS sequence"/>
</dbReference>
<sequence>MNEYPQSQFQYIKTYFLKNSIAKQLIPDNLDDIYPEALDEYPTNTQSHRRIKSDIVQKKEAQKHNFVQQFSQQTDTSTQNQSFKSQGILKKTQRSTTNPGDKRKTHKKKVHFL</sequence>
<dbReference type="AlphaFoldDB" id="A0A8S1WJZ2"/>
<gene>
    <name evidence="2" type="ORF">POCTA_138.1.T0970062</name>
</gene>
<feature type="region of interest" description="Disordered" evidence="1">
    <location>
        <begin position="69"/>
        <end position="113"/>
    </location>
</feature>
<evidence type="ECO:0000313" key="2">
    <source>
        <dbReference type="EMBL" id="CAD8190278.1"/>
    </source>
</evidence>
<dbReference type="EMBL" id="CAJJDP010000096">
    <property type="protein sequence ID" value="CAD8190278.1"/>
    <property type="molecule type" value="Genomic_DNA"/>
</dbReference>
<feature type="compositionally biased region" description="Basic residues" evidence="1">
    <location>
        <begin position="103"/>
        <end position="113"/>
    </location>
</feature>
<evidence type="ECO:0000256" key="1">
    <source>
        <dbReference type="SAM" id="MobiDB-lite"/>
    </source>
</evidence>
<feature type="compositionally biased region" description="Low complexity" evidence="1">
    <location>
        <begin position="69"/>
        <end position="83"/>
    </location>
</feature>
<dbReference type="OrthoDB" id="305589at2759"/>
<proteinExistence type="predicted"/>
<evidence type="ECO:0000313" key="3">
    <source>
        <dbReference type="Proteomes" id="UP000683925"/>
    </source>
</evidence>
<organism evidence="2 3">
    <name type="scientific">Paramecium octaurelia</name>
    <dbReference type="NCBI Taxonomy" id="43137"/>
    <lineage>
        <taxon>Eukaryota</taxon>
        <taxon>Sar</taxon>
        <taxon>Alveolata</taxon>
        <taxon>Ciliophora</taxon>
        <taxon>Intramacronucleata</taxon>
        <taxon>Oligohymenophorea</taxon>
        <taxon>Peniculida</taxon>
        <taxon>Parameciidae</taxon>
        <taxon>Paramecium</taxon>
    </lineage>
</organism>